<dbReference type="Pfam" id="PF02628">
    <property type="entry name" value="COX15-CtaA"/>
    <property type="match status" value="1"/>
</dbReference>
<keyword evidence="10" id="KW-1015">Disulfide bond</keyword>
<keyword evidence="7" id="KW-0408">Iron</keyword>
<comment type="caution">
    <text evidence="13">The sequence shown here is derived from an EMBL/GenBank/DDBJ whole genome shotgun (WGS) entry which is preliminary data.</text>
</comment>
<keyword evidence="5 12" id="KW-1133">Transmembrane helix</keyword>
<dbReference type="InterPro" id="IPR003780">
    <property type="entry name" value="COX15/CtaA_fam"/>
</dbReference>
<organism evidence="13 14">
    <name type="scientific">Legionella septentrionalis</name>
    <dbReference type="NCBI Taxonomy" id="2498109"/>
    <lineage>
        <taxon>Bacteria</taxon>
        <taxon>Pseudomonadati</taxon>
        <taxon>Pseudomonadota</taxon>
        <taxon>Gammaproteobacteria</taxon>
        <taxon>Legionellales</taxon>
        <taxon>Legionellaceae</taxon>
        <taxon>Legionella</taxon>
    </lineage>
</organism>
<feature type="transmembrane region" description="Helical" evidence="12">
    <location>
        <begin position="256"/>
        <end position="277"/>
    </location>
</feature>
<name>A0A3S0XSL9_9GAMM</name>
<comment type="pathway">
    <text evidence="11">Porphyrin-containing compound metabolism.</text>
</comment>
<keyword evidence="6" id="KW-0560">Oxidoreductase</keyword>
<dbReference type="InterPro" id="IPR050450">
    <property type="entry name" value="COX15/CtaA_HemeA_synthase"/>
</dbReference>
<dbReference type="GO" id="GO:0016491">
    <property type="term" value="F:oxidoreductase activity"/>
    <property type="evidence" value="ECO:0007669"/>
    <property type="project" value="UniProtKB-KW"/>
</dbReference>
<reference evidence="13 14" key="1">
    <citation type="submission" date="2018-12" db="EMBL/GenBank/DDBJ databases">
        <title>Legionella sp,whole genome shotgun sequence.</title>
        <authorList>
            <person name="Wu H."/>
        </authorList>
    </citation>
    <scope>NUCLEOTIDE SEQUENCE [LARGE SCALE GENOMIC DNA]</scope>
    <source>
        <strain evidence="14">km714</strain>
    </source>
</reference>
<feature type="transmembrane region" description="Helical" evidence="12">
    <location>
        <begin position="180"/>
        <end position="198"/>
    </location>
</feature>
<evidence type="ECO:0000256" key="6">
    <source>
        <dbReference type="ARBA" id="ARBA00023002"/>
    </source>
</evidence>
<dbReference type="EMBL" id="RZGR01000023">
    <property type="protein sequence ID" value="RUQ84994.1"/>
    <property type="molecule type" value="Genomic_DNA"/>
</dbReference>
<keyword evidence="14" id="KW-1185">Reference proteome</keyword>
<evidence type="ECO:0000256" key="3">
    <source>
        <dbReference type="ARBA" id="ARBA00022692"/>
    </source>
</evidence>
<dbReference type="PANTHER" id="PTHR35457">
    <property type="entry name" value="HEME A SYNTHASE"/>
    <property type="match status" value="1"/>
</dbReference>
<dbReference type="RefSeq" id="WP_127111379.1">
    <property type="nucleotide sequence ID" value="NZ_RZGR01000023.1"/>
</dbReference>
<keyword evidence="8" id="KW-0350">Heme biosynthesis</keyword>
<feature type="transmembrane region" description="Helical" evidence="12">
    <location>
        <begin position="80"/>
        <end position="100"/>
    </location>
</feature>
<evidence type="ECO:0000256" key="9">
    <source>
        <dbReference type="ARBA" id="ARBA00023136"/>
    </source>
</evidence>
<feature type="transmembrane region" description="Helical" evidence="12">
    <location>
        <begin position="147"/>
        <end position="168"/>
    </location>
</feature>
<protein>
    <submittedName>
        <fullName evidence="13">Heme A synthase</fullName>
    </submittedName>
</protein>
<evidence type="ECO:0000256" key="5">
    <source>
        <dbReference type="ARBA" id="ARBA00022989"/>
    </source>
</evidence>
<evidence type="ECO:0000256" key="10">
    <source>
        <dbReference type="ARBA" id="ARBA00023157"/>
    </source>
</evidence>
<dbReference type="GO" id="GO:0016020">
    <property type="term" value="C:membrane"/>
    <property type="evidence" value="ECO:0007669"/>
    <property type="project" value="UniProtKB-SubCell"/>
</dbReference>
<keyword evidence="2" id="KW-1003">Cell membrane</keyword>
<evidence type="ECO:0000256" key="2">
    <source>
        <dbReference type="ARBA" id="ARBA00022475"/>
    </source>
</evidence>
<dbReference type="AlphaFoldDB" id="A0A3S0XSL9"/>
<dbReference type="GO" id="GO:0006784">
    <property type="term" value="P:heme A biosynthetic process"/>
    <property type="evidence" value="ECO:0007669"/>
    <property type="project" value="InterPro"/>
</dbReference>
<comment type="subcellular location">
    <subcellularLocation>
        <location evidence="1">Membrane</location>
        <topology evidence="1">Multi-pass membrane protein</topology>
    </subcellularLocation>
</comment>
<feature type="transmembrane region" description="Helical" evidence="12">
    <location>
        <begin position="317"/>
        <end position="336"/>
    </location>
</feature>
<proteinExistence type="predicted"/>
<evidence type="ECO:0000256" key="4">
    <source>
        <dbReference type="ARBA" id="ARBA00022723"/>
    </source>
</evidence>
<evidence type="ECO:0000256" key="1">
    <source>
        <dbReference type="ARBA" id="ARBA00004141"/>
    </source>
</evidence>
<evidence type="ECO:0000256" key="12">
    <source>
        <dbReference type="SAM" id="Phobius"/>
    </source>
</evidence>
<dbReference type="PANTHER" id="PTHR35457:SF1">
    <property type="entry name" value="HEME A SYNTHASE"/>
    <property type="match status" value="1"/>
</dbReference>
<feature type="transmembrane region" description="Helical" evidence="12">
    <location>
        <begin position="121"/>
        <end position="141"/>
    </location>
</feature>
<keyword evidence="3 12" id="KW-0812">Transmembrane</keyword>
<gene>
    <name evidence="13" type="ORF">EKM59_08010</name>
</gene>
<evidence type="ECO:0000256" key="11">
    <source>
        <dbReference type="ARBA" id="ARBA00023444"/>
    </source>
</evidence>
<keyword evidence="4" id="KW-0479">Metal-binding</keyword>
<dbReference type="Proteomes" id="UP000288012">
    <property type="component" value="Unassembled WGS sequence"/>
</dbReference>
<evidence type="ECO:0000313" key="13">
    <source>
        <dbReference type="EMBL" id="RUQ84994.1"/>
    </source>
</evidence>
<sequence length="346" mass="38423">MSVKFLRRITTLALILALFVVMLGAFTRLTDAGLGCPDWPGCYGHLVLPTAQNKLTHMQTQYPGTFIETQKAWTEMIHRYAAGSLGLLTLCIFLGVHRYHRFLRSENPVFSQNAVQVSKKLPLILLGLLLFQALLGMWTVTLKLLPIVVMAHLLGGMLIFATLCYFRWQLSDFTPKYLPRWRFWIALGALLVFMQIALGGWVSSNYAGVACVGFPQCNGEWVPDLYFSQGFNLFSPVGANYQGGLLDNHVRVTIQFIHRVGAYVTASYVIILALCLLKKTQYSHLRAVALTALLLVLGQFLLGVFNVIYLLPLKVAVAHNGLAALLFAAMCSLLYLSRGNAIHAAN</sequence>
<feature type="transmembrane region" description="Helical" evidence="12">
    <location>
        <begin position="289"/>
        <end position="311"/>
    </location>
</feature>
<dbReference type="GO" id="GO:0046872">
    <property type="term" value="F:metal ion binding"/>
    <property type="evidence" value="ECO:0007669"/>
    <property type="project" value="UniProtKB-KW"/>
</dbReference>
<accession>A0A3S0XSL9</accession>
<evidence type="ECO:0000256" key="8">
    <source>
        <dbReference type="ARBA" id="ARBA00023133"/>
    </source>
</evidence>
<evidence type="ECO:0000256" key="7">
    <source>
        <dbReference type="ARBA" id="ARBA00023004"/>
    </source>
</evidence>
<keyword evidence="9 12" id="KW-0472">Membrane</keyword>
<evidence type="ECO:0000313" key="14">
    <source>
        <dbReference type="Proteomes" id="UP000288012"/>
    </source>
</evidence>